<dbReference type="Pfam" id="PF08240">
    <property type="entry name" value="ADH_N"/>
    <property type="match status" value="1"/>
</dbReference>
<dbReference type="SMART" id="SM00829">
    <property type="entry name" value="PKS_ER"/>
    <property type="match status" value="1"/>
</dbReference>
<dbReference type="InterPro" id="IPR020843">
    <property type="entry name" value="ER"/>
</dbReference>
<dbReference type="RefSeq" id="WP_036341551.1">
    <property type="nucleotide sequence ID" value="NZ_JPMX01000139.1"/>
</dbReference>
<comment type="similarity">
    <text evidence="2 6">Belongs to the zinc-containing alcohol dehydrogenase family.</text>
</comment>
<dbReference type="STRING" id="1522368.IN07_24435"/>
<dbReference type="AlphaFoldDB" id="A0A098Y084"/>
<dbReference type="InterPro" id="IPR013149">
    <property type="entry name" value="ADH-like_C"/>
</dbReference>
<dbReference type="OrthoDB" id="334894at2"/>
<evidence type="ECO:0000256" key="5">
    <source>
        <dbReference type="ARBA" id="ARBA00023002"/>
    </source>
</evidence>
<evidence type="ECO:0000256" key="1">
    <source>
        <dbReference type="ARBA" id="ARBA00001947"/>
    </source>
</evidence>
<dbReference type="Gene3D" id="3.40.50.720">
    <property type="entry name" value="NAD(P)-binding Rossmann-like Domain"/>
    <property type="match status" value="1"/>
</dbReference>
<dbReference type="SUPFAM" id="SSF51735">
    <property type="entry name" value="NAD(P)-binding Rossmann-fold domains"/>
    <property type="match status" value="1"/>
</dbReference>
<protein>
    <submittedName>
        <fullName evidence="8">Alcohol dehydrogenase</fullName>
    </submittedName>
</protein>
<dbReference type="InterPro" id="IPR036291">
    <property type="entry name" value="NAD(P)-bd_dom_sf"/>
</dbReference>
<dbReference type="PANTHER" id="PTHR43350:SF2">
    <property type="entry name" value="GROES-LIKE ZINC-BINDING ALCOHOL DEHYDROGENASE FAMILY PROTEIN"/>
    <property type="match status" value="1"/>
</dbReference>
<dbReference type="GO" id="GO:0016491">
    <property type="term" value="F:oxidoreductase activity"/>
    <property type="evidence" value="ECO:0007669"/>
    <property type="project" value="UniProtKB-KW"/>
</dbReference>
<dbReference type="EMBL" id="JPMX01000139">
    <property type="protein sequence ID" value="KGH43269.1"/>
    <property type="molecule type" value="Genomic_DNA"/>
</dbReference>
<evidence type="ECO:0000256" key="3">
    <source>
        <dbReference type="ARBA" id="ARBA00022723"/>
    </source>
</evidence>
<keyword evidence="4 6" id="KW-0862">Zinc</keyword>
<dbReference type="GO" id="GO:0008270">
    <property type="term" value="F:zinc ion binding"/>
    <property type="evidence" value="ECO:0007669"/>
    <property type="project" value="InterPro"/>
</dbReference>
<dbReference type="Proteomes" id="UP000029713">
    <property type="component" value="Unassembled WGS sequence"/>
</dbReference>
<dbReference type="InterPro" id="IPR011032">
    <property type="entry name" value="GroES-like_sf"/>
</dbReference>
<keyword evidence="3 6" id="KW-0479">Metal-binding</keyword>
<dbReference type="PROSITE" id="PS00059">
    <property type="entry name" value="ADH_ZINC"/>
    <property type="match status" value="1"/>
</dbReference>
<evidence type="ECO:0000256" key="2">
    <source>
        <dbReference type="ARBA" id="ARBA00008072"/>
    </source>
</evidence>
<keyword evidence="9" id="KW-1185">Reference proteome</keyword>
<accession>A0A098Y084</accession>
<reference evidence="8 9" key="1">
    <citation type="submission" date="2014-07" db="EMBL/GenBank/DDBJ databases">
        <title>Biosystematic studies on Modestobacter strains isolated from extreme hyper-arid desert soil and from historic building.</title>
        <authorList>
            <person name="Bukarasam K."/>
            <person name="Bull A."/>
            <person name="Girard G."/>
            <person name="van Wezel G."/>
            <person name="Goodfellow M."/>
        </authorList>
    </citation>
    <scope>NUCLEOTIDE SEQUENCE [LARGE SCALE GENOMIC DNA]</scope>
    <source>
        <strain evidence="8 9">KNN45-2b</strain>
    </source>
</reference>
<sequence>MHAAVFTGETPSLTIEEIPRPTPRRGEVLLEVAACGVCHTDLHVMKREVAFPTPCVLGHEVSGIVAEIGPDVSTVAVGDRVVCAFIMPCGACRHCVRGHEDLCETFFGYNRLRGTLYDGETRLARADGDPIWMYSMGGLAEYCVVPATDVFPVPDGLDLHDAAVLGCSAFTAFGAVHNVAELRLGETVAIVATGGIGSALVQFAHAAGAGTIIAVDRAADKLEAAKALGATHTVDASTCDPVAAVRELTGGRGVDVSFEALGHPSTFATAVDVLDDGGRAVIVGIAPAGRTGEVDLARIVRRKLRILGSYGARARSDMPQLLDLAARGVIRPSELITRRYGLAEADAAYQALSRGEVIGRAVVDMRR</sequence>
<evidence type="ECO:0000259" key="7">
    <source>
        <dbReference type="SMART" id="SM00829"/>
    </source>
</evidence>
<evidence type="ECO:0000256" key="6">
    <source>
        <dbReference type="RuleBase" id="RU361277"/>
    </source>
</evidence>
<dbReference type="InterPro" id="IPR013154">
    <property type="entry name" value="ADH-like_N"/>
</dbReference>
<evidence type="ECO:0000256" key="4">
    <source>
        <dbReference type="ARBA" id="ARBA00022833"/>
    </source>
</evidence>
<evidence type="ECO:0000313" key="8">
    <source>
        <dbReference type="EMBL" id="KGH43269.1"/>
    </source>
</evidence>
<dbReference type="SUPFAM" id="SSF50129">
    <property type="entry name" value="GroES-like"/>
    <property type="match status" value="1"/>
</dbReference>
<comment type="cofactor">
    <cofactor evidence="1 6">
        <name>Zn(2+)</name>
        <dbReference type="ChEBI" id="CHEBI:29105"/>
    </cofactor>
</comment>
<dbReference type="PANTHER" id="PTHR43350">
    <property type="entry name" value="NAD-DEPENDENT ALCOHOL DEHYDROGENASE"/>
    <property type="match status" value="1"/>
</dbReference>
<keyword evidence="5" id="KW-0560">Oxidoreductase</keyword>
<evidence type="ECO:0000313" key="9">
    <source>
        <dbReference type="Proteomes" id="UP000029713"/>
    </source>
</evidence>
<proteinExistence type="inferred from homology"/>
<gene>
    <name evidence="8" type="ORF">IN07_24435</name>
</gene>
<dbReference type="Pfam" id="PF00107">
    <property type="entry name" value="ADH_zinc_N"/>
    <property type="match status" value="1"/>
</dbReference>
<organism evidence="8 9">
    <name type="scientific">Modestobacter caceresii</name>
    <dbReference type="NCBI Taxonomy" id="1522368"/>
    <lineage>
        <taxon>Bacteria</taxon>
        <taxon>Bacillati</taxon>
        <taxon>Actinomycetota</taxon>
        <taxon>Actinomycetes</taxon>
        <taxon>Geodermatophilales</taxon>
        <taxon>Geodermatophilaceae</taxon>
        <taxon>Modestobacter</taxon>
    </lineage>
</organism>
<name>A0A098Y084_9ACTN</name>
<dbReference type="CDD" id="cd08263">
    <property type="entry name" value="Zn_ADH10"/>
    <property type="match status" value="1"/>
</dbReference>
<comment type="caution">
    <text evidence="8">The sequence shown here is derived from an EMBL/GenBank/DDBJ whole genome shotgun (WGS) entry which is preliminary data.</text>
</comment>
<dbReference type="Gene3D" id="3.90.180.10">
    <property type="entry name" value="Medium-chain alcohol dehydrogenases, catalytic domain"/>
    <property type="match status" value="1"/>
</dbReference>
<dbReference type="InterPro" id="IPR002328">
    <property type="entry name" value="ADH_Zn_CS"/>
</dbReference>
<feature type="domain" description="Enoyl reductase (ER)" evidence="7">
    <location>
        <begin position="8"/>
        <end position="363"/>
    </location>
</feature>